<dbReference type="AlphaFoldDB" id="A0A392VJR0"/>
<reference evidence="1 2" key="1">
    <citation type="journal article" date="2018" name="Front. Plant Sci.">
        <title>Red Clover (Trifolium pratense) and Zigzag Clover (T. medium) - A Picture of Genomic Similarities and Differences.</title>
        <authorList>
            <person name="Dluhosova J."/>
            <person name="Istvanek J."/>
            <person name="Nedelnik J."/>
            <person name="Repkova J."/>
        </authorList>
    </citation>
    <scope>NUCLEOTIDE SEQUENCE [LARGE SCALE GENOMIC DNA]</scope>
    <source>
        <strain evidence="2">cv. 10/8</strain>
        <tissue evidence="1">Leaf</tissue>
    </source>
</reference>
<sequence>LTLEKGHGLLQAGHAARAPLQVYNMVILHQS</sequence>
<name>A0A392VJR0_9FABA</name>
<dbReference type="Proteomes" id="UP000265520">
    <property type="component" value="Unassembled WGS sequence"/>
</dbReference>
<evidence type="ECO:0000313" key="1">
    <source>
        <dbReference type="EMBL" id="MCI87662.1"/>
    </source>
</evidence>
<organism evidence="1 2">
    <name type="scientific">Trifolium medium</name>
    <dbReference type="NCBI Taxonomy" id="97028"/>
    <lineage>
        <taxon>Eukaryota</taxon>
        <taxon>Viridiplantae</taxon>
        <taxon>Streptophyta</taxon>
        <taxon>Embryophyta</taxon>
        <taxon>Tracheophyta</taxon>
        <taxon>Spermatophyta</taxon>
        <taxon>Magnoliopsida</taxon>
        <taxon>eudicotyledons</taxon>
        <taxon>Gunneridae</taxon>
        <taxon>Pentapetalae</taxon>
        <taxon>rosids</taxon>
        <taxon>fabids</taxon>
        <taxon>Fabales</taxon>
        <taxon>Fabaceae</taxon>
        <taxon>Papilionoideae</taxon>
        <taxon>50 kb inversion clade</taxon>
        <taxon>NPAAA clade</taxon>
        <taxon>Hologalegina</taxon>
        <taxon>IRL clade</taxon>
        <taxon>Trifolieae</taxon>
        <taxon>Trifolium</taxon>
    </lineage>
</organism>
<feature type="non-terminal residue" evidence="1">
    <location>
        <position position="1"/>
    </location>
</feature>
<dbReference type="EMBL" id="LXQA011172028">
    <property type="protein sequence ID" value="MCI87662.1"/>
    <property type="molecule type" value="Genomic_DNA"/>
</dbReference>
<comment type="caution">
    <text evidence="1">The sequence shown here is derived from an EMBL/GenBank/DDBJ whole genome shotgun (WGS) entry which is preliminary data.</text>
</comment>
<protein>
    <submittedName>
        <fullName evidence="1">Uncharacterized protein</fullName>
    </submittedName>
</protein>
<evidence type="ECO:0000313" key="2">
    <source>
        <dbReference type="Proteomes" id="UP000265520"/>
    </source>
</evidence>
<accession>A0A392VJR0</accession>
<keyword evidence="2" id="KW-1185">Reference proteome</keyword>
<proteinExistence type="predicted"/>